<dbReference type="SMART" id="SM00564">
    <property type="entry name" value="PQQ"/>
    <property type="match status" value="2"/>
</dbReference>
<evidence type="ECO:0000256" key="1">
    <source>
        <dbReference type="SAM" id="SignalP"/>
    </source>
</evidence>
<proteinExistence type="predicted"/>
<feature type="chain" id="PRO_5041469767" evidence="1">
    <location>
        <begin position="23"/>
        <end position="392"/>
    </location>
</feature>
<dbReference type="InterPro" id="IPR018391">
    <property type="entry name" value="PQQ_b-propeller_rpt"/>
</dbReference>
<dbReference type="InterPro" id="IPR011047">
    <property type="entry name" value="Quinoprotein_ADH-like_sf"/>
</dbReference>
<keyword evidence="1" id="KW-0732">Signal</keyword>
<dbReference type="EMBL" id="CP129970">
    <property type="protein sequence ID" value="WMN07011.1"/>
    <property type="molecule type" value="Genomic_DNA"/>
</dbReference>
<dbReference type="Proteomes" id="UP001244443">
    <property type="component" value="Chromosome"/>
</dbReference>
<dbReference type="SUPFAM" id="SSF50998">
    <property type="entry name" value="Quinoprotein alcohol dehydrogenase-like"/>
    <property type="match status" value="2"/>
</dbReference>
<evidence type="ECO:0000313" key="4">
    <source>
        <dbReference type="Proteomes" id="UP001244443"/>
    </source>
</evidence>
<feature type="domain" description="Pyrrolo-quinoline quinone repeat" evidence="2">
    <location>
        <begin position="258"/>
        <end position="349"/>
    </location>
</feature>
<dbReference type="InterPro" id="IPR015943">
    <property type="entry name" value="WD40/YVTN_repeat-like_dom_sf"/>
</dbReference>
<dbReference type="InterPro" id="IPR002372">
    <property type="entry name" value="PQQ_rpt_dom"/>
</dbReference>
<evidence type="ECO:0000259" key="2">
    <source>
        <dbReference type="Pfam" id="PF13360"/>
    </source>
</evidence>
<accession>A0AA51R8V1</accession>
<dbReference type="AlphaFoldDB" id="A0AA51R8V1"/>
<reference evidence="3" key="1">
    <citation type="submission" date="2023-08" db="EMBL/GenBank/DDBJ databases">
        <title>Comparative genomics and taxonomic characterization of three novel marine species of genus Marivirga.</title>
        <authorList>
            <person name="Muhammad N."/>
            <person name="Kim S.-G."/>
        </authorList>
    </citation>
    <scope>NUCLEOTIDE SEQUENCE [LARGE SCALE GENOMIC DNA]</scope>
    <source>
        <strain evidence="3">ABR2-2</strain>
    </source>
</reference>
<name>A0AA51R8V1_9BACT</name>
<protein>
    <submittedName>
        <fullName evidence="3">PQQ-binding-like beta-propeller repeat protein</fullName>
    </submittedName>
</protein>
<dbReference type="Gene3D" id="2.130.10.10">
    <property type="entry name" value="YVTN repeat-like/Quinoprotein amine dehydrogenase"/>
    <property type="match status" value="2"/>
</dbReference>
<organism evidence="3 4">
    <name type="scientific">Marivirga arenosa</name>
    <dbReference type="NCBI Taxonomy" id="3059076"/>
    <lineage>
        <taxon>Bacteria</taxon>
        <taxon>Pseudomonadati</taxon>
        <taxon>Bacteroidota</taxon>
        <taxon>Cytophagia</taxon>
        <taxon>Cytophagales</taxon>
        <taxon>Marivirgaceae</taxon>
        <taxon>Marivirga</taxon>
    </lineage>
</organism>
<dbReference type="RefSeq" id="WP_308357025.1">
    <property type="nucleotide sequence ID" value="NZ_CP129970.2"/>
</dbReference>
<evidence type="ECO:0000313" key="3">
    <source>
        <dbReference type="EMBL" id="WMN07011.1"/>
    </source>
</evidence>
<dbReference type="PANTHER" id="PTHR34512:SF30">
    <property type="entry name" value="OUTER MEMBRANE PROTEIN ASSEMBLY FACTOR BAMB"/>
    <property type="match status" value="1"/>
</dbReference>
<dbReference type="Pfam" id="PF13360">
    <property type="entry name" value="PQQ_2"/>
    <property type="match status" value="1"/>
</dbReference>
<dbReference type="PROSITE" id="PS51257">
    <property type="entry name" value="PROKAR_LIPOPROTEIN"/>
    <property type="match status" value="1"/>
</dbReference>
<gene>
    <name evidence="3" type="ORF">QYS48_27480</name>
</gene>
<sequence>MKFYLILFYTSFLCSCNFFESANPEVNYPPIWEYDFNIGYFSSIDPILYVDKVIYSGLDEKRKDFLANSTLLAFDKENGIIKWDWSDTIDPPDDKFHYESQYVVNNNQLFISTGANYSIDLQTGKTLFSDENRDEPSGGLMFYNHKNMLYSSFRNELNTLIKYTDFDSFTWTTLFQVERNDSVAYTFYNILPDTYQEQVLHFPITKYENDKLLPGIIKYDLNSNSIIKEKIIEVSESGRFIDNFSTIIDNKIFLPCNGIVICVRSSDGELIWETPVNGNTSRSGIMYADNKIFVNTEFQLYALDAETGNILWQIDSSAGSRMQEHKGVVYYTDGISLRGVDAVSGEVLLEMEAPSRATDDGAFFQPVLTIDHENDRIYTASYTHAYCYPTLR</sequence>
<keyword evidence="4" id="KW-1185">Reference proteome</keyword>
<feature type="signal peptide" evidence="1">
    <location>
        <begin position="1"/>
        <end position="22"/>
    </location>
</feature>
<dbReference type="PANTHER" id="PTHR34512">
    <property type="entry name" value="CELL SURFACE PROTEIN"/>
    <property type="match status" value="1"/>
</dbReference>